<dbReference type="Gene3D" id="1.10.1200.80">
    <property type="entry name" value="Putative flavin oxidoreducatase, domain 2"/>
    <property type="match status" value="1"/>
</dbReference>
<dbReference type="InterPro" id="IPR013785">
    <property type="entry name" value="Aldolase_TIM"/>
</dbReference>
<reference evidence="17 18" key="1">
    <citation type="submission" date="2019-05" db="EMBL/GenBank/DDBJ databases">
        <title>Colwellia ponticola sp. nov., isolated from seawater.</title>
        <authorList>
            <person name="Yoon J.-H."/>
        </authorList>
    </citation>
    <scope>NUCLEOTIDE SEQUENCE [LARGE SCALE GENOMIC DNA]</scope>
    <source>
        <strain evidence="17 18">OISW-25</strain>
    </source>
</reference>
<evidence type="ECO:0000256" key="3">
    <source>
        <dbReference type="ARBA" id="ARBA00022555"/>
    </source>
</evidence>
<evidence type="ECO:0000256" key="5">
    <source>
        <dbReference type="ARBA" id="ARBA00022643"/>
    </source>
</evidence>
<feature type="binding site" evidence="12 15">
    <location>
        <begin position="16"/>
        <end position="18"/>
    </location>
    <ligand>
        <name>FMN</name>
        <dbReference type="ChEBI" id="CHEBI:58210"/>
    </ligand>
</feature>
<keyword evidence="3 12" id="KW-0820">tRNA-binding</keyword>
<comment type="function">
    <text evidence="2 12 13">Catalyzes the synthesis of 5,6-dihydrouridine (D), a modified base found in the D-loop of most tRNAs, via the reduction of the C5-C6 double bond in target uridines.</text>
</comment>
<proteinExistence type="inferred from homology"/>
<dbReference type="InterPro" id="IPR018517">
    <property type="entry name" value="tRNA_hU_synthase_CS"/>
</dbReference>
<feature type="binding site" evidence="12">
    <location>
        <begin position="200"/>
        <end position="202"/>
    </location>
    <ligand>
        <name>FMN</name>
        <dbReference type="ChEBI" id="CHEBI:58210"/>
    </ligand>
</feature>
<keyword evidence="9 12" id="KW-0560">Oxidoreductase</keyword>
<dbReference type="Proteomes" id="UP000307702">
    <property type="component" value="Unassembled WGS sequence"/>
</dbReference>
<evidence type="ECO:0000313" key="18">
    <source>
        <dbReference type="Proteomes" id="UP000307702"/>
    </source>
</evidence>
<dbReference type="RefSeq" id="WP_138623824.1">
    <property type="nucleotide sequence ID" value="NZ_SZVP01000012.1"/>
</dbReference>
<dbReference type="PANTHER" id="PTHR45846">
    <property type="entry name" value="TRNA-DIHYDROURIDINE(47) SYNTHASE [NAD(P)(+)]-LIKE"/>
    <property type="match status" value="1"/>
</dbReference>
<evidence type="ECO:0000256" key="14">
    <source>
        <dbReference type="PIRSR" id="PIRSR006621-1"/>
    </source>
</evidence>
<evidence type="ECO:0000256" key="8">
    <source>
        <dbReference type="ARBA" id="ARBA00022884"/>
    </source>
</evidence>
<dbReference type="PIRSF" id="PIRSF006621">
    <property type="entry name" value="Dus"/>
    <property type="match status" value="1"/>
</dbReference>
<dbReference type="AlphaFoldDB" id="A0A8H2PM36"/>
<keyword evidence="7 12" id="KW-0521">NADP</keyword>
<dbReference type="InterPro" id="IPR035587">
    <property type="entry name" value="DUS-like_FMN-bd"/>
</dbReference>
<keyword evidence="15" id="KW-0547">Nucleotide-binding</keyword>
<keyword evidence="6 12" id="KW-0819">tRNA processing</keyword>
<gene>
    <name evidence="12 17" type="primary">dusB</name>
    <name evidence="17" type="ORF">FCS21_12315</name>
</gene>
<keyword evidence="8 12" id="KW-0694">RNA-binding</keyword>
<dbReference type="Gene3D" id="3.20.20.70">
    <property type="entry name" value="Aldolase class I"/>
    <property type="match status" value="1"/>
</dbReference>
<dbReference type="InterPro" id="IPR001269">
    <property type="entry name" value="DUS_fam"/>
</dbReference>
<evidence type="ECO:0000256" key="6">
    <source>
        <dbReference type="ARBA" id="ARBA00022694"/>
    </source>
</evidence>
<dbReference type="InterPro" id="IPR024036">
    <property type="entry name" value="tRNA-dHydroUridine_Synthase_C"/>
</dbReference>
<evidence type="ECO:0000256" key="9">
    <source>
        <dbReference type="ARBA" id="ARBA00023002"/>
    </source>
</evidence>
<evidence type="ECO:0000313" key="17">
    <source>
        <dbReference type="EMBL" id="TMM43970.1"/>
    </source>
</evidence>
<dbReference type="PROSITE" id="PS01136">
    <property type="entry name" value="UPF0034"/>
    <property type="match status" value="1"/>
</dbReference>
<protein>
    <recommendedName>
        <fullName evidence="12">tRNA-dihydrouridine synthase B</fullName>
        <ecNumber evidence="12">1.3.1.-</ecNumber>
    </recommendedName>
</protein>
<dbReference type="CDD" id="cd02801">
    <property type="entry name" value="DUS_like_FMN"/>
    <property type="match status" value="1"/>
</dbReference>
<comment type="caution">
    <text evidence="17">The sequence shown here is derived from an EMBL/GenBank/DDBJ whole genome shotgun (WGS) entry which is preliminary data.</text>
</comment>
<dbReference type="InterPro" id="IPR004652">
    <property type="entry name" value="DusB-like"/>
</dbReference>
<feature type="binding site" evidence="12 15">
    <location>
        <position position="139"/>
    </location>
    <ligand>
        <name>FMN</name>
        <dbReference type="ChEBI" id="CHEBI:58210"/>
    </ligand>
</feature>
<evidence type="ECO:0000256" key="2">
    <source>
        <dbReference type="ARBA" id="ARBA00002790"/>
    </source>
</evidence>
<evidence type="ECO:0000259" key="16">
    <source>
        <dbReference type="Pfam" id="PF01207"/>
    </source>
</evidence>
<evidence type="ECO:0000256" key="12">
    <source>
        <dbReference type="HAMAP-Rule" id="MF_02042"/>
    </source>
</evidence>
<name>A0A8H2PM36_9GAMM</name>
<dbReference type="EMBL" id="SZVP01000012">
    <property type="protein sequence ID" value="TMM43970.1"/>
    <property type="molecule type" value="Genomic_DNA"/>
</dbReference>
<dbReference type="EC" id="1.3.1.-" evidence="12"/>
<dbReference type="GO" id="GO:0050660">
    <property type="term" value="F:flavin adenine dinucleotide binding"/>
    <property type="evidence" value="ECO:0007669"/>
    <property type="project" value="InterPro"/>
</dbReference>
<keyword evidence="18" id="KW-1185">Reference proteome</keyword>
<dbReference type="Pfam" id="PF01207">
    <property type="entry name" value="Dus"/>
    <property type="match status" value="1"/>
</dbReference>
<evidence type="ECO:0000256" key="15">
    <source>
        <dbReference type="PIRSR" id="PIRSR006621-2"/>
    </source>
</evidence>
<feature type="domain" description="DUS-like FMN-binding" evidence="16">
    <location>
        <begin position="13"/>
        <end position="323"/>
    </location>
</feature>
<feature type="active site" description="Proton donor" evidence="12 14">
    <location>
        <position position="100"/>
    </location>
</feature>
<feature type="binding site" evidence="12 15">
    <location>
        <begin position="224"/>
        <end position="225"/>
    </location>
    <ligand>
        <name>FMN</name>
        <dbReference type="ChEBI" id="CHEBI:58210"/>
    </ligand>
</feature>
<dbReference type="HAMAP" id="MF_02042">
    <property type="entry name" value="DusB_subfam"/>
    <property type="match status" value="1"/>
</dbReference>
<organism evidence="17 18">
    <name type="scientific">Colwellia ponticola</name>
    <dbReference type="NCBI Taxonomy" id="2304625"/>
    <lineage>
        <taxon>Bacteria</taxon>
        <taxon>Pseudomonadati</taxon>
        <taxon>Pseudomonadota</taxon>
        <taxon>Gammaproteobacteria</taxon>
        <taxon>Alteromonadales</taxon>
        <taxon>Colwelliaceae</taxon>
        <taxon>Colwellia</taxon>
    </lineage>
</organism>
<evidence type="ECO:0000256" key="13">
    <source>
        <dbReference type="PIRNR" id="PIRNR006621"/>
    </source>
</evidence>
<evidence type="ECO:0000256" key="7">
    <source>
        <dbReference type="ARBA" id="ARBA00022857"/>
    </source>
</evidence>
<evidence type="ECO:0000256" key="4">
    <source>
        <dbReference type="ARBA" id="ARBA00022630"/>
    </source>
</evidence>
<keyword evidence="5 12" id="KW-0288">FMN</keyword>
<dbReference type="GO" id="GO:0000049">
    <property type="term" value="F:tRNA binding"/>
    <property type="evidence" value="ECO:0007669"/>
    <property type="project" value="UniProtKB-UniRule"/>
</dbReference>
<evidence type="ECO:0000256" key="11">
    <source>
        <dbReference type="ARBA" id="ARBA00048802"/>
    </source>
</evidence>
<dbReference type="PANTHER" id="PTHR45846:SF1">
    <property type="entry name" value="TRNA-DIHYDROURIDINE(47) SYNTHASE [NAD(P)(+)]-LIKE"/>
    <property type="match status" value="1"/>
</dbReference>
<dbReference type="NCBIfam" id="TIGR00737">
    <property type="entry name" value="nifR3_yhdG"/>
    <property type="match status" value="1"/>
</dbReference>
<comment type="catalytic activity">
    <reaction evidence="10 12">
        <text>a 5,6-dihydrouridine in tRNA + NADP(+) = a uridine in tRNA + NADPH + H(+)</text>
        <dbReference type="Rhea" id="RHEA:23624"/>
        <dbReference type="Rhea" id="RHEA-COMP:13339"/>
        <dbReference type="Rhea" id="RHEA-COMP:13887"/>
        <dbReference type="ChEBI" id="CHEBI:15378"/>
        <dbReference type="ChEBI" id="CHEBI:57783"/>
        <dbReference type="ChEBI" id="CHEBI:58349"/>
        <dbReference type="ChEBI" id="CHEBI:65315"/>
        <dbReference type="ChEBI" id="CHEBI:74443"/>
    </reaction>
</comment>
<keyword evidence="4 12" id="KW-0285">Flavoprotein</keyword>
<comment type="catalytic activity">
    <reaction evidence="11 12">
        <text>a 5,6-dihydrouridine in tRNA + NAD(+) = a uridine in tRNA + NADH + H(+)</text>
        <dbReference type="Rhea" id="RHEA:54452"/>
        <dbReference type="Rhea" id="RHEA-COMP:13339"/>
        <dbReference type="Rhea" id="RHEA-COMP:13887"/>
        <dbReference type="ChEBI" id="CHEBI:15378"/>
        <dbReference type="ChEBI" id="CHEBI:57540"/>
        <dbReference type="ChEBI" id="CHEBI:57945"/>
        <dbReference type="ChEBI" id="CHEBI:65315"/>
        <dbReference type="ChEBI" id="CHEBI:74443"/>
    </reaction>
</comment>
<accession>A0A8H2PM36</accession>
<evidence type="ECO:0000256" key="10">
    <source>
        <dbReference type="ARBA" id="ARBA00048205"/>
    </source>
</evidence>
<sequence>MKIGTYQLNSQVILAPMAGITDQPFRQLCCQLGAGLAVSEMLSSNPKVWNTEKSKLRMLHGDSVDIRSVQIAGSCPDELAFAAKVNADNGAQIIDINMGCPAKKVNKKLAGSALLKEPALVERIVQSVVKAVNIPVTLKIRTGWCEDTRNGIEIAKIAQDSGIASLAVHGRTRNDFYKGNAEYDTIKAIKSAISIPVVANGDITSPEKALQVLTHTGADAIMIGRGAQGRPWIFREINHFLATGNKMLAPTLNEVRLIILNHVMALHQFYGDFKGVMIARKHVSWYVQNLVETGDGFSAEFALEQGKAFRAIFNALTSTNEQLMMLEKFFDDFAAGSFKG</sequence>
<dbReference type="SUPFAM" id="SSF51395">
    <property type="entry name" value="FMN-linked oxidoreductases"/>
    <property type="match status" value="1"/>
</dbReference>
<dbReference type="GO" id="GO:0010181">
    <property type="term" value="F:FMN binding"/>
    <property type="evidence" value="ECO:0007669"/>
    <property type="project" value="UniProtKB-UniRule"/>
</dbReference>
<feature type="binding site" evidence="15">
    <location>
        <position position="169"/>
    </location>
    <ligand>
        <name>FMN</name>
        <dbReference type="ChEBI" id="CHEBI:58210"/>
    </ligand>
</feature>
<dbReference type="OrthoDB" id="9764501at2"/>
<comment type="cofactor">
    <cofactor evidence="1 12 13 15">
        <name>FMN</name>
        <dbReference type="ChEBI" id="CHEBI:58210"/>
    </cofactor>
</comment>
<dbReference type="GO" id="GO:0017150">
    <property type="term" value="F:tRNA dihydrouridine synthase activity"/>
    <property type="evidence" value="ECO:0007669"/>
    <property type="project" value="UniProtKB-UniRule"/>
</dbReference>
<evidence type="ECO:0000256" key="1">
    <source>
        <dbReference type="ARBA" id="ARBA00001917"/>
    </source>
</evidence>
<feature type="binding site" evidence="12 15">
    <location>
        <position position="70"/>
    </location>
    <ligand>
        <name>FMN</name>
        <dbReference type="ChEBI" id="CHEBI:58210"/>
    </ligand>
</feature>
<comment type="similarity">
    <text evidence="13">Belongs to the dus family.</text>
</comment>
<comment type="similarity">
    <text evidence="12">Belongs to the Dus family. DusB subfamily.</text>
</comment>
<dbReference type="InterPro" id="IPR032887">
    <property type="entry name" value="DusB"/>
</dbReference>